<comment type="caution">
    <text evidence="2">The sequence shown here is derived from an EMBL/GenBank/DDBJ whole genome shotgun (WGS) entry which is preliminary data.</text>
</comment>
<organism evidence="2">
    <name type="scientific">marine sediment metagenome</name>
    <dbReference type="NCBI Taxonomy" id="412755"/>
    <lineage>
        <taxon>unclassified sequences</taxon>
        <taxon>metagenomes</taxon>
        <taxon>ecological metagenomes</taxon>
    </lineage>
</organism>
<keyword evidence="1" id="KW-0812">Transmembrane</keyword>
<sequence length="86" mass="9093">MGIIELALLILTTIFSGASALGVGWLILRLRSRGIGTGTASSGFTVSVGDWDAAAHVHEFAERNPNKYGDDKRHCNVPGCGEPKPD</sequence>
<reference evidence="2" key="1">
    <citation type="journal article" date="2015" name="Nature">
        <title>Complex archaea that bridge the gap between prokaryotes and eukaryotes.</title>
        <authorList>
            <person name="Spang A."/>
            <person name="Saw J.H."/>
            <person name="Jorgensen S.L."/>
            <person name="Zaremba-Niedzwiedzka K."/>
            <person name="Martijn J."/>
            <person name="Lind A.E."/>
            <person name="van Eijk R."/>
            <person name="Schleper C."/>
            <person name="Guy L."/>
            <person name="Ettema T.J."/>
        </authorList>
    </citation>
    <scope>NUCLEOTIDE SEQUENCE</scope>
</reference>
<name>A0A0F9I1F5_9ZZZZ</name>
<dbReference type="EMBL" id="LAZR01015373">
    <property type="protein sequence ID" value="KKM13474.1"/>
    <property type="molecule type" value="Genomic_DNA"/>
</dbReference>
<protein>
    <submittedName>
        <fullName evidence="2">Uncharacterized protein</fullName>
    </submittedName>
</protein>
<evidence type="ECO:0000313" key="2">
    <source>
        <dbReference type="EMBL" id="KKM13474.1"/>
    </source>
</evidence>
<keyword evidence="1" id="KW-1133">Transmembrane helix</keyword>
<gene>
    <name evidence="2" type="ORF">LCGC14_1715870</name>
</gene>
<feature type="transmembrane region" description="Helical" evidence="1">
    <location>
        <begin position="6"/>
        <end position="28"/>
    </location>
</feature>
<proteinExistence type="predicted"/>
<evidence type="ECO:0000256" key="1">
    <source>
        <dbReference type="SAM" id="Phobius"/>
    </source>
</evidence>
<accession>A0A0F9I1F5</accession>
<dbReference type="AlphaFoldDB" id="A0A0F9I1F5"/>
<keyword evidence="1" id="KW-0472">Membrane</keyword>